<proteinExistence type="inferred from homology"/>
<keyword evidence="6" id="KW-1185">Reference proteome</keyword>
<evidence type="ECO:0000256" key="3">
    <source>
        <dbReference type="ARBA" id="ARBA00038502"/>
    </source>
</evidence>
<evidence type="ECO:0000256" key="2">
    <source>
        <dbReference type="ARBA" id="ARBA00023315"/>
    </source>
</evidence>
<feature type="domain" description="N-acetyltransferase" evidence="4">
    <location>
        <begin position="29"/>
        <end position="200"/>
    </location>
</feature>
<keyword evidence="1 5" id="KW-0808">Transferase</keyword>
<protein>
    <submittedName>
        <fullName evidence="5">Ribosomal-protein-alanine N-acetyltransferase</fullName>
    </submittedName>
</protein>
<dbReference type="OrthoDB" id="5242221at2"/>
<reference evidence="5 6" key="1">
    <citation type="submission" date="2019-02" db="EMBL/GenBank/DDBJ databases">
        <title>Sequencing the genomes of 1000 actinobacteria strains.</title>
        <authorList>
            <person name="Klenk H.-P."/>
        </authorList>
    </citation>
    <scope>NUCLEOTIDE SEQUENCE [LARGE SCALE GENOMIC DNA]</scope>
    <source>
        <strain evidence="5 6">DSM 45779</strain>
    </source>
</reference>
<sequence>MPPPVAEPLGGHPGWPARPGPLRVAAGEVGLRPVRLTDAGAWSSIRLRDEAYLTPWEPTPYGGWARRNASVEWPGRWYLLRTAARRGTTLPFAITVDGRFAGHVMIGNIVREPLLSAYVGYWCDSRLAGQGVTTAAVALVVDHCFGAARLHRIEATVRPENVASLRVLAKLGFRHEGVLRRYLDVDGDWRDHHSFAITAEETPAGGLVGRLVRERRASWV</sequence>
<dbReference type="PANTHER" id="PTHR43792">
    <property type="entry name" value="GNAT FAMILY, PUTATIVE (AFU_ORTHOLOGUE AFUA_3G00765)-RELATED-RELATED"/>
    <property type="match status" value="1"/>
</dbReference>
<dbReference type="InterPro" id="IPR016181">
    <property type="entry name" value="Acyl_CoA_acyltransferase"/>
</dbReference>
<evidence type="ECO:0000313" key="5">
    <source>
        <dbReference type="EMBL" id="RZT83882.1"/>
    </source>
</evidence>
<dbReference type="PANTHER" id="PTHR43792:SF8">
    <property type="entry name" value="[RIBOSOMAL PROTEIN US5]-ALANINE N-ACETYLTRANSFERASE"/>
    <property type="match status" value="1"/>
</dbReference>
<dbReference type="InterPro" id="IPR051531">
    <property type="entry name" value="N-acetyltransferase"/>
</dbReference>
<dbReference type="GO" id="GO:0005737">
    <property type="term" value="C:cytoplasm"/>
    <property type="evidence" value="ECO:0007669"/>
    <property type="project" value="TreeGrafter"/>
</dbReference>
<dbReference type="AlphaFoldDB" id="A0A4Q7UQ71"/>
<name>A0A4Q7UQ71_PSEST</name>
<dbReference type="Pfam" id="PF13302">
    <property type="entry name" value="Acetyltransf_3"/>
    <property type="match status" value="1"/>
</dbReference>
<dbReference type="Gene3D" id="3.40.630.30">
    <property type="match status" value="1"/>
</dbReference>
<dbReference type="RefSeq" id="WP_130288576.1">
    <property type="nucleotide sequence ID" value="NZ_SHKL01000001.1"/>
</dbReference>
<accession>A0A4Q7UQ71</accession>
<dbReference type="InterPro" id="IPR000182">
    <property type="entry name" value="GNAT_dom"/>
</dbReference>
<comment type="similarity">
    <text evidence="3">Belongs to the acetyltransferase family. RimJ subfamily.</text>
</comment>
<gene>
    <name evidence="5" type="ORF">EV383_0707</name>
</gene>
<dbReference type="SUPFAM" id="SSF55729">
    <property type="entry name" value="Acyl-CoA N-acyltransferases (Nat)"/>
    <property type="match status" value="1"/>
</dbReference>
<evidence type="ECO:0000256" key="1">
    <source>
        <dbReference type="ARBA" id="ARBA00022679"/>
    </source>
</evidence>
<evidence type="ECO:0000313" key="6">
    <source>
        <dbReference type="Proteomes" id="UP000291591"/>
    </source>
</evidence>
<dbReference type="EMBL" id="SHKL01000001">
    <property type="protein sequence ID" value="RZT83882.1"/>
    <property type="molecule type" value="Genomic_DNA"/>
</dbReference>
<keyword evidence="2" id="KW-0012">Acyltransferase</keyword>
<evidence type="ECO:0000259" key="4">
    <source>
        <dbReference type="PROSITE" id="PS51186"/>
    </source>
</evidence>
<dbReference type="PROSITE" id="PS51186">
    <property type="entry name" value="GNAT"/>
    <property type="match status" value="1"/>
</dbReference>
<dbReference type="Proteomes" id="UP000291591">
    <property type="component" value="Unassembled WGS sequence"/>
</dbReference>
<comment type="caution">
    <text evidence="5">The sequence shown here is derived from an EMBL/GenBank/DDBJ whole genome shotgun (WGS) entry which is preliminary data.</text>
</comment>
<dbReference type="GO" id="GO:0008999">
    <property type="term" value="F:protein-N-terminal-alanine acetyltransferase activity"/>
    <property type="evidence" value="ECO:0007669"/>
    <property type="project" value="TreeGrafter"/>
</dbReference>
<organism evidence="5 6">
    <name type="scientific">Pseudonocardia sediminis</name>
    <dbReference type="NCBI Taxonomy" id="1397368"/>
    <lineage>
        <taxon>Bacteria</taxon>
        <taxon>Bacillati</taxon>
        <taxon>Actinomycetota</taxon>
        <taxon>Actinomycetes</taxon>
        <taxon>Pseudonocardiales</taxon>
        <taxon>Pseudonocardiaceae</taxon>
        <taxon>Pseudonocardia</taxon>
    </lineage>
</organism>